<feature type="region of interest" description="Disordered" evidence="1">
    <location>
        <begin position="174"/>
        <end position="220"/>
    </location>
</feature>
<evidence type="ECO:0000313" key="4">
    <source>
        <dbReference type="Proteomes" id="UP000198866"/>
    </source>
</evidence>
<dbReference type="InterPro" id="IPR017734">
    <property type="entry name" value="T6SS_SciN"/>
</dbReference>
<dbReference type="STRING" id="667676.SAMN05192539_100310"/>
<organism evidence="3 4">
    <name type="scientific">Paraburkholderia diazotrophica</name>
    <dbReference type="NCBI Taxonomy" id="667676"/>
    <lineage>
        <taxon>Bacteria</taxon>
        <taxon>Pseudomonadati</taxon>
        <taxon>Pseudomonadota</taxon>
        <taxon>Betaproteobacteria</taxon>
        <taxon>Burkholderiales</taxon>
        <taxon>Burkholderiaceae</taxon>
        <taxon>Paraburkholderia</taxon>
    </lineage>
</organism>
<dbReference type="EMBL" id="FNYE01000003">
    <property type="protein sequence ID" value="SEI61299.1"/>
    <property type="molecule type" value="Genomic_DNA"/>
</dbReference>
<dbReference type="AlphaFoldDB" id="A0A1H6S061"/>
<evidence type="ECO:0000313" key="3">
    <source>
        <dbReference type="EMBL" id="SEI61299.1"/>
    </source>
</evidence>
<dbReference type="Gene3D" id="2.60.40.4150">
    <property type="entry name" value="Type VI secretion system, lipoprotein SciN"/>
    <property type="match status" value="1"/>
</dbReference>
<proteinExistence type="predicted"/>
<feature type="chain" id="PRO_5011604942" evidence="2">
    <location>
        <begin position="29"/>
        <end position="220"/>
    </location>
</feature>
<feature type="compositionally biased region" description="Low complexity" evidence="1">
    <location>
        <begin position="183"/>
        <end position="207"/>
    </location>
</feature>
<accession>A0A1H6S061</accession>
<dbReference type="PROSITE" id="PS51257">
    <property type="entry name" value="PROKAR_LIPOPROTEIN"/>
    <property type="match status" value="1"/>
</dbReference>
<dbReference type="Pfam" id="PF12790">
    <property type="entry name" value="T6SS-SciN"/>
    <property type="match status" value="1"/>
</dbReference>
<keyword evidence="2" id="KW-0732">Signal</keyword>
<sequence length="220" mass="23445">MNRMMNALGMGAYAMAALGLAACGLTQAVSDSTADAAKWVFTTQVKTMTVDLVSRASLNESASGQSLSTVVRLYQLKDAQSFQQLEYTQLQTDDLEALKADLLATKDVVLRPNASASINEPMKDDAQYVGVVAFFRNPDRDSTWKLLVPKKQWKKTDPVKIVVRDNVLELVDAKPEPVRHDAPQQSAPGAASAPAAATPKAKPAAPTVTGSISADEPGEG</sequence>
<gene>
    <name evidence="3" type="ORF">SAMN05192539_100310</name>
</gene>
<name>A0A1H6S061_9BURK</name>
<dbReference type="PANTHER" id="PTHR37625">
    <property type="entry name" value="OUTER MEMBRANE LIPOPROTEIN-RELATED"/>
    <property type="match status" value="1"/>
</dbReference>
<dbReference type="Proteomes" id="UP000198866">
    <property type="component" value="Unassembled WGS sequence"/>
</dbReference>
<evidence type="ECO:0000256" key="2">
    <source>
        <dbReference type="SAM" id="SignalP"/>
    </source>
</evidence>
<dbReference type="PANTHER" id="PTHR37625:SF4">
    <property type="entry name" value="OUTER MEMBRANE LIPOPROTEIN"/>
    <property type="match status" value="1"/>
</dbReference>
<keyword evidence="4" id="KW-1185">Reference proteome</keyword>
<evidence type="ECO:0000256" key="1">
    <source>
        <dbReference type="SAM" id="MobiDB-lite"/>
    </source>
</evidence>
<protein>
    <submittedName>
        <fullName evidence="3">Type VI secretion system protein VasD</fullName>
    </submittedName>
</protein>
<reference evidence="4" key="1">
    <citation type="submission" date="2016-10" db="EMBL/GenBank/DDBJ databases">
        <authorList>
            <person name="Varghese N."/>
            <person name="Submissions S."/>
        </authorList>
    </citation>
    <scope>NUCLEOTIDE SEQUENCE [LARGE SCALE GENOMIC DNA]</scope>
    <source>
        <strain evidence="4">LMG 26031</strain>
    </source>
</reference>
<dbReference type="InterPro" id="IPR038706">
    <property type="entry name" value="Type_VI_SciN-like_sf"/>
</dbReference>
<dbReference type="RefSeq" id="WP_245763116.1">
    <property type="nucleotide sequence ID" value="NZ_FNYE01000003.1"/>
</dbReference>
<dbReference type="NCBIfam" id="TIGR03352">
    <property type="entry name" value="VI_chp_3"/>
    <property type="match status" value="1"/>
</dbReference>
<feature type="signal peptide" evidence="2">
    <location>
        <begin position="1"/>
        <end position="28"/>
    </location>
</feature>